<dbReference type="Pfam" id="PF01722">
    <property type="entry name" value="BolA"/>
    <property type="match status" value="1"/>
</dbReference>
<dbReference type="PIRSF" id="PIRSF003113">
    <property type="entry name" value="BolA"/>
    <property type="match status" value="1"/>
</dbReference>
<comment type="similarity">
    <text evidence="1 2">Belongs to the BolA/IbaG family.</text>
</comment>
<protein>
    <submittedName>
        <fullName evidence="3">Acid stress-induced BolA-like protein IbaG/YrbA, predicted regulator of iron metabolism</fullName>
    </submittedName>
</protein>
<dbReference type="STRING" id="1123010.SAMN02745724_04148"/>
<dbReference type="AlphaFoldDB" id="A0A1I1R8N9"/>
<keyword evidence="4" id="KW-1185">Reference proteome</keyword>
<accession>A0A1I1R8N9</accession>
<dbReference type="InterPro" id="IPR050961">
    <property type="entry name" value="BolA/IbaG_stress_morph_reg"/>
</dbReference>
<dbReference type="PANTHER" id="PTHR46229:SF4">
    <property type="entry name" value="ACID STRESS PROTEIN IBAG"/>
    <property type="match status" value="1"/>
</dbReference>
<dbReference type="Gene3D" id="3.30.300.90">
    <property type="entry name" value="BolA-like"/>
    <property type="match status" value="1"/>
</dbReference>
<gene>
    <name evidence="3" type="ORF">SAMN02745724_04148</name>
</gene>
<dbReference type="PANTHER" id="PTHR46229">
    <property type="entry name" value="BOLA TRANSCRIPTION REGULATOR"/>
    <property type="match status" value="1"/>
</dbReference>
<reference evidence="3 4" key="1">
    <citation type="submission" date="2016-10" db="EMBL/GenBank/DDBJ databases">
        <authorList>
            <person name="de Groot N.N."/>
        </authorList>
    </citation>
    <scope>NUCLEOTIDE SEQUENCE [LARGE SCALE GENOMIC DNA]</scope>
    <source>
        <strain evidence="3 4">DSM 6059</strain>
    </source>
</reference>
<dbReference type="EMBL" id="FOLO01000047">
    <property type="protein sequence ID" value="SFD30517.1"/>
    <property type="molecule type" value="Genomic_DNA"/>
</dbReference>
<dbReference type="InterPro" id="IPR002634">
    <property type="entry name" value="BolA"/>
</dbReference>
<dbReference type="RefSeq" id="WP_091989189.1">
    <property type="nucleotide sequence ID" value="NZ_FOLO01000047.1"/>
</dbReference>
<dbReference type="Proteomes" id="UP000198862">
    <property type="component" value="Unassembled WGS sequence"/>
</dbReference>
<proteinExistence type="inferred from homology"/>
<organism evidence="3 4">
    <name type="scientific">Pseudoalteromonas denitrificans DSM 6059</name>
    <dbReference type="NCBI Taxonomy" id="1123010"/>
    <lineage>
        <taxon>Bacteria</taxon>
        <taxon>Pseudomonadati</taxon>
        <taxon>Pseudomonadota</taxon>
        <taxon>Gammaproteobacteria</taxon>
        <taxon>Alteromonadales</taxon>
        <taxon>Pseudoalteromonadaceae</taxon>
        <taxon>Pseudoalteromonas</taxon>
    </lineage>
</organism>
<dbReference type="OrthoDB" id="9812890at2"/>
<evidence type="ECO:0000313" key="3">
    <source>
        <dbReference type="EMBL" id="SFD30517.1"/>
    </source>
</evidence>
<name>A0A1I1R8N9_9GAMM</name>
<evidence type="ECO:0000256" key="2">
    <source>
        <dbReference type="RuleBase" id="RU003860"/>
    </source>
</evidence>
<evidence type="ECO:0000313" key="4">
    <source>
        <dbReference type="Proteomes" id="UP000198862"/>
    </source>
</evidence>
<dbReference type="SUPFAM" id="SSF82657">
    <property type="entry name" value="BolA-like"/>
    <property type="match status" value="1"/>
</dbReference>
<evidence type="ECO:0000256" key="1">
    <source>
        <dbReference type="ARBA" id="ARBA00005578"/>
    </source>
</evidence>
<sequence length="85" mass="9673">MEPNQVEAILKENLSLTEVHVKANGNHFEVIAVGECFEEVSRVKKQQLVYAPLKDSIADGTIHAVSIRAFTPVEWERERKFILPQ</sequence>
<dbReference type="InterPro" id="IPR036065">
    <property type="entry name" value="BolA-like_sf"/>
</dbReference>